<dbReference type="EnsemblPlants" id="LPERR01G03200.2">
    <property type="protein sequence ID" value="LPERR01G03200.2"/>
    <property type="gene ID" value="LPERR01G03200"/>
</dbReference>
<dbReference type="EnsemblPlants" id="LPERR01G03200.1">
    <property type="protein sequence ID" value="LPERR01G03200.1"/>
    <property type="gene ID" value="LPERR01G03200"/>
</dbReference>
<dbReference type="AlphaFoldDB" id="A0A0D9UWW6"/>
<protein>
    <submittedName>
        <fullName evidence="1">Uncharacterized protein</fullName>
    </submittedName>
</protein>
<keyword evidence="2" id="KW-1185">Reference proteome</keyword>
<evidence type="ECO:0000313" key="2">
    <source>
        <dbReference type="Proteomes" id="UP000032180"/>
    </source>
</evidence>
<accession>A0A0D9UWW6</accession>
<evidence type="ECO:0000313" key="1">
    <source>
        <dbReference type="EnsemblPlants" id="LPERR01G03200.2"/>
    </source>
</evidence>
<dbReference type="Gramene" id="LPERR01G03200.1">
    <property type="protein sequence ID" value="LPERR01G03200.1"/>
    <property type="gene ID" value="LPERR01G03200"/>
</dbReference>
<dbReference type="Proteomes" id="UP000032180">
    <property type="component" value="Chromosome 1"/>
</dbReference>
<dbReference type="HOGENOM" id="CLU_1449667_0_0_1"/>
<reference evidence="1" key="3">
    <citation type="submission" date="2015-04" db="UniProtKB">
        <authorList>
            <consortium name="EnsemblPlants"/>
        </authorList>
    </citation>
    <scope>IDENTIFICATION</scope>
</reference>
<name>A0A0D9UWW6_9ORYZ</name>
<reference evidence="1 2" key="2">
    <citation type="submission" date="2013-12" db="EMBL/GenBank/DDBJ databases">
        <authorList>
            <person name="Yu Y."/>
            <person name="Lee S."/>
            <person name="de Baynast K."/>
            <person name="Wissotski M."/>
            <person name="Liu L."/>
            <person name="Talag J."/>
            <person name="Goicoechea J."/>
            <person name="Angelova A."/>
            <person name="Jetty R."/>
            <person name="Kudrna D."/>
            <person name="Golser W."/>
            <person name="Rivera L."/>
            <person name="Zhang J."/>
            <person name="Wing R."/>
        </authorList>
    </citation>
    <scope>NUCLEOTIDE SEQUENCE</scope>
</reference>
<organism evidence="1 2">
    <name type="scientific">Leersia perrieri</name>
    <dbReference type="NCBI Taxonomy" id="77586"/>
    <lineage>
        <taxon>Eukaryota</taxon>
        <taxon>Viridiplantae</taxon>
        <taxon>Streptophyta</taxon>
        <taxon>Embryophyta</taxon>
        <taxon>Tracheophyta</taxon>
        <taxon>Spermatophyta</taxon>
        <taxon>Magnoliopsida</taxon>
        <taxon>Liliopsida</taxon>
        <taxon>Poales</taxon>
        <taxon>Poaceae</taxon>
        <taxon>BOP clade</taxon>
        <taxon>Oryzoideae</taxon>
        <taxon>Oryzeae</taxon>
        <taxon>Oryzinae</taxon>
        <taxon>Leersia</taxon>
    </lineage>
</organism>
<reference evidence="1 2" key="1">
    <citation type="submission" date="2012-08" db="EMBL/GenBank/DDBJ databases">
        <title>Oryza genome evolution.</title>
        <authorList>
            <person name="Wing R.A."/>
        </authorList>
    </citation>
    <scope>NUCLEOTIDE SEQUENCE</scope>
</reference>
<dbReference type="Gramene" id="LPERR01G03200.2">
    <property type="protein sequence ID" value="LPERR01G03200.2"/>
    <property type="gene ID" value="LPERR01G03200"/>
</dbReference>
<sequence>MLSSFPLHRRSHRRVLDPFLRRPGFEAAAGDLNRRVVSSSPLLAATPDLEFWTLRREHRSHSRRAWRDAWPDESPSSAGARRGLGLDRAVRRAAAGAARVGSRLEMASRGCPPRDGLGGAARPPRLDSPCFVVAKWAVEVREQIDEDILLGNARDGNGRAQSPPRHGLMARGLRGRAAWSYSYWIGR</sequence>
<proteinExistence type="predicted"/>